<dbReference type="RefSeq" id="WP_045465061.1">
    <property type="nucleotide sequence ID" value="NZ_CAKMTZ010000035.1"/>
</dbReference>
<gene>
    <name evidence="2" type="ORF">ACGRHZ_17860</name>
    <name evidence="1" type="ORF">THF1A12_120155</name>
</gene>
<dbReference type="EMBL" id="JBIHSE010000002">
    <property type="protein sequence ID" value="MFH0273141.1"/>
    <property type="molecule type" value="Genomic_DNA"/>
</dbReference>
<comment type="caution">
    <text evidence="1">The sequence shown here is derived from an EMBL/GenBank/DDBJ whole genome shotgun (WGS) entry which is preliminary data.</text>
</comment>
<name>A0AAU9QGV1_9VIBR</name>
<accession>A0AAU9QGV1</accession>
<reference evidence="1" key="1">
    <citation type="submission" date="2022-01" db="EMBL/GenBank/DDBJ databases">
        <authorList>
            <person name="Lagorce A."/>
        </authorList>
    </citation>
    <scope>NUCLEOTIDE SEQUENCE</scope>
    <source>
        <strain evidence="1">Th15_F1_A12</strain>
    </source>
</reference>
<evidence type="ECO:0000313" key="3">
    <source>
        <dbReference type="Proteomes" id="UP001295462"/>
    </source>
</evidence>
<proteinExistence type="predicted"/>
<evidence type="ECO:0008006" key="5">
    <source>
        <dbReference type="Google" id="ProtNLM"/>
    </source>
</evidence>
<keyword evidence="4" id="KW-1185">Reference proteome</keyword>
<dbReference type="AlphaFoldDB" id="A0AAU9QGV1"/>
<evidence type="ECO:0000313" key="1">
    <source>
        <dbReference type="EMBL" id="CAH1573835.1"/>
    </source>
</evidence>
<protein>
    <recommendedName>
        <fullName evidence="5">Transposase</fullName>
    </recommendedName>
</protein>
<evidence type="ECO:0000313" key="4">
    <source>
        <dbReference type="Proteomes" id="UP001607221"/>
    </source>
</evidence>
<dbReference type="EMBL" id="CAKMUD010000024">
    <property type="protein sequence ID" value="CAH1573835.1"/>
    <property type="molecule type" value="Genomic_DNA"/>
</dbReference>
<reference evidence="2 4" key="2">
    <citation type="submission" date="2024-10" db="EMBL/GenBank/DDBJ databases">
        <authorList>
            <person name="Yibar A."/>
            <person name="Saticioglu I.B."/>
            <person name="Duman M."/>
            <person name="Ajmi N."/>
            <person name="Gurler F."/>
            <person name="Ay H."/>
            <person name="Onuk E."/>
            <person name="Guler S."/>
            <person name="Romalde J.L."/>
        </authorList>
    </citation>
    <scope>NUCLEOTIDE SEQUENCE [LARGE SCALE GENOMIC DNA]</scope>
    <source>
        <strain evidence="2 4">1-TCBS-A</strain>
    </source>
</reference>
<organism evidence="1 3">
    <name type="scientific">Vibrio jasicida</name>
    <dbReference type="NCBI Taxonomy" id="766224"/>
    <lineage>
        <taxon>Bacteria</taxon>
        <taxon>Pseudomonadati</taxon>
        <taxon>Pseudomonadota</taxon>
        <taxon>Gammaproteobacteria</taxon>
        <taxon>Vibrionales</taxon>
        <taxon>Vibrionaceae</taxon>
        <taxon>Vibrio</taxon>
    </lineage>
</organism>
<evidence type="ECO:0000313" key="2">
    <source>
        <dbReference type="EMBL" id="MFH0273141.1"/>
    </source>
</evidence>
<dbReference type="Proteomes" id="UP001295462">
    <property type="component" value="Unassembled WGS sequence"/>
</dbReference>
<sequence length="63" mass="7346">MSRNKAYEQRQASDGLKKKTLWIPEELESEFEMVARACCENRDLSFSTLRSQSTGKYVSIERL</sequence>
<dbReference type="Proteomes" id="UP001607221">
    <property type="component" value="Unassembled WGS sequence"/>
</dbReference>